<protein>
    <recommendedName>
        <fullName evidence="2">LiaF transmembrane domain-containing protein</fullName>
    </recommendedName>
</protein>
<dbReference type="PANTHER" id="PTHR40763:SF5">
    <property type="entry name" value="MEMBRANE PROTEIN"/>
    <property type="match status" value="1"/>
</dbReference>
<dbReference type="STRING" id="1073327.SAMN04488108_3654"/>
<organism evidence="3 4">
    <name type="scientific">Algoriphagus zhangzhouensis</name>
    <dbReference type="NCBI Taxonomy" id="1073327"/>
    <lineage>
        <taxon>Bacteria</taxon>
        <taxon>Pseudomonadati</taxon>
        <taxon>Bacteroidota</taxon>
        <taxon>Cytophagia</taxon>
        <taxon>Cytophagales</taxon>
        <taxon>Cyclobacteriaceae</taxon>
        <taxon>Algoriphagus</taxon>
    </lineage>
</organism>
<proteinExistence type="predicted"/>
<evidence type="ECO:0000259" key="2">
    <source>
        <dbReference type="Pfam" id="PF22570"/>
    </source>
</evidence>
<feature type="transmembrane region" description="Helical" evidence="1">
    <location>
        <begin position="90"/>
        <end position="106"/>
    </location>
</feature>
<dbReference type="AlphaFoldDB" id="A0A1M7ZIS6"/>
<evidence type="ECO:0000256" key="1">
    <source>
        <dbReference type="SAM" id="Phobius"/>
    </source>
</evidence>
<dbReference type="InterPro" id="IPR054331">
    <property type="entry name" value="LiaF_TM"/>
</dbReference>
<keyword evidence="1" id="KW-0472">Membrane</keyword>
<reference evidence="4" key="1">
    <citation type="submission" date="2016-12" db="EMBL/GenBank/DDBJ databases">
        <authorList>
            <person name="Varghese N."/>
            <person name="Submissions S."/>
        </authorList>
    </citation>
    <scope>NUCLEOTIDE SEQUENCE [LARGE SCALE GENOMIC DNA]</scope>
    <source>
        <strain evidence="4">DSM 25035</strain>
    </source>
</reference>
<feature type="domain" description="LiaF transmembrane" evidence="2">
    <location>
        <begin position="16"/>
        <end position="111"/>
    </location>
</feature>
<keyword evidence="1" id="KW-1133">Transmembrane helix</keyword>
<feature type="transmembrane region" description="Helical" evidence="1">
    <location>
        <begin position="36"/>
        <end position="56"/>
    </location>
</feature>
<evidence type="ECO:0000313" key="4">
    <source>
        <dbReference type="Proteomes" id="UP000184609"/>
    </source>
</evidence>
<feature type="transmembrane region" description="Helical" evidence="1">
    <location>
        <begin position="12"/>
        <end position="30"/>
    </location>
</feature>
<dbReference type="OrthoDB" id="129627at2"/>
<dbReference type="Pfam" id="PF22570">
    <property type="entry name" value="LiaF-TM"/>
    <property type="match status" value="1"/>
</dbReference>
<keyword evidence="1" id="KW-0812">Transmembrane</keyword>
<dbReference type="PANTHER" id="PTHR40763">
    <property type="entry name" value="MEMBRANE PROTEIN-RELATED"/>
    <property type="match status" value="1"/>
</dbReference>
<gene>
    <name evidence="3" type="ORF">SAMN04488108_3654</name>
</gene>
<evidence type="ECO:0000313" key="3">
    <source>
        <dbReference type="EMBL" id="SHO64787.1"/>
    </source>
</evidence>
<feature type="transmembrane region" description="Helical" evidence="1">
    <location>
        <begin position="61"/>
        <end position="78"/>
    </location>
</feature>
<name>A0A1M7ZIS6_9BACT</name>
<sequence length="278" mass="30662">MGKFSNPRSSNDGGIVFGFIIIGVGVLILLRKLGFYFPDWVLSWPMILVGVGIVVLIKHQFQSFFGAMMLGFGLYFLVEREFGFDLGIERYVFPVGLILLGIYLVTQKQKEKRVIDNVQEQMRKKTYQSSTESKFSSENVEDAKVESETNYSKSSTGMGGVSGISYSDSVNIDAILSGVSKRILSKNFQGGKLTAFMGGVDLDLSQADLNGVVTVQVDVIFGGMKLVVPPHWDVRTEVTNIAAGIEDKRIYRQAEVDPDKVLVLKGTILFGGLEIKSF</sequence>
<dbReference type="EMBL" id="FRXN01000006">
    <property type="protein sequence ID" value="SHO64787.1"/>
    <property type="molecule type" value="Genomic_DNA"/>
</dbReference>
<keyword evidence="4" id="KW-1185">Reference proteome</keyword>
<dbReference type="Proteomes" id="UP000184609">
    <property type="component" value="Unassembled WGS sequence"/>
</dbReference>
<accession>A0A1M7ZIS6</accession>
<dbReference type="RefSeq" id="WP_073573262.1">
    <property type="nucleotide sequence ID" value="NZ_FRXN01000006.1"/>
</dbReference>